<feature type="repeat" description="WD" evidence="5">
    <location>
        <begin position="450"/>
        <end position="484"/>
    </location>
</feature>
<dbReference type="Pfam" id="PF00400">
    <property type="entry name" value="WD40"/>
    <property type="match status" value="4"/>
</dbReference>
<evidence type="ECO:0000256" key="6">
    <source>
        <dbReference type="SAM" id="MobiDB-lite"/>
    </source>
</evidence>
<feature type="repeat" description="WD" evidence="5">
    <location>
        <begin position="389"/>
        <end position="415"/>
    </location>
</feature>
<feature type="repeat" description="WD" evidence="5">
    <location>
        <begin position="316"/>
        <end position="357"/>
    </location>
</feature>
<comment type="caution">
    <text evidence="7">The sequence shown here is derived from an EMBL/GenBank/DDBJ whole genome shotgun (WGS) entry which is preliminary data.</text>
</comment>
<reference evidence="7 8" key="1">
    <citation type="journal article" date="2024" name="J. Plant Pathol.">
        <title>Sequence and assembly of the genome of Seiridium unicorne, isolate CBS 538.82, causal agent of cypress canker disease.</title>
        <authorList>
            <person name="Scali E."/>
            <person name="Rocca G.D."/>
            <person name="Danti R."/>
            <person name="Garbelotto M."/>
            <person name="Barberini S."/>
            <person name="Baroncelli R."/>
            <person name="Emiliani G."/>
        </authorList>
    </citation>
    <scope>NUCLEOTIDE SEQUENCE [LARGE SCALE GENOMIC DNA]</scope>
    <source>
        <strain evidence="7 8">BM-138-508</strain>
    </source>
</reference>
<feature type="region of interest" description="Disordered" evidence="6">
    <location>
        <begin position="1"/>
        <end position="93"/>
    </location>
</feature>
<dbReference type="Gene3D" id="2.130.10.10">
    <property type="entry name" value="YVTN repeat-like/Quinoprotein amine dehydrogenase"/>
    <property type="match status" value="1"/>
</dbReference>
<sequence>MSSFFTVPGAHQKRKRPASDGPQKRFKPTSDGPQKRFKPAPGKVTKTPKAPPRRQERDESISGSDSEDEDMGDDGEAEASETDSENEGESAAAKRLRLAEGYLERLRQEEEVTVGFDAVDVDKDLIADRLKADVSESKGKAFKQVADQLALDKASHCLFRTDTFTTTSIATSGSFCYTASSDRTIVKWRLQDLRNQYPQTTKRKPKKQAPLKKKPEKIAILKPGKTIDKTWQGHIAGSILCIAASQDGKFLVTGGTDRRLCVYDAHSLKPIKAWLHHRDSILALAFRRGSNQLYSGSADRTIKVWNLDDMAYIETLFGHADQVTDIDALALERCVSVGARDKTARLWKIVDESQLVFRGGGSFDKKRLPNVDPRSIASEGSMDRIAMIDEELFVTGSDNGSISLWNISKKKPLFIMPQAHGLEPRLKAADLSAEVHPDPKIVPPPQPNWITALEVLPYSDVILSGSCDGLLKIWKLSEDKRSIVPIGALCEPSSRDSPEFNGVSEDSQNPNKSNGIANESWTVKGFINDISVFERGDRGKDGLCVVAAIGKQHRLGNWKKIKGGRNGAVVFEVPRIEKQALVNGSAGSA</sequence>
<dbReference type="SMART" id="SM00320">
    <property type="entry name" value="WD40"/>
    <property type="match status" value="6"/>
</dbReference>
<feature type="compositionally biased region" description="Acidic residues" evidence="6">
    <location>
        <begin position="65"/>
        <end position="88"/>
    </location>
</feature>
<keyword evidence="8" id="KW-1185">Reference proteome</keyword>
<evidence type="ECO:0000313" key="8">
    <source>
        <dbReference type="Proteomes" id="UP001408356"/>
    </source>
</evidence>
<feature type="repeat" description="WD" evidence="5">
    <location>
        <begin position="274"/>
        <end position="315"/>
    </location>
</feature>
<dbReference type="InterPro" id="IPR020472">
    <property type="entry name" value="WD40_PAC1"/>
</dbReference>
<evidence type="ECO:0000256" key="4">
    <source>
        <dbReference type="ARBA" id="ARBA00023242"/>
    </source>
</evidence>
<dbReference type="InterPro" id="IPR039241">
    <property type="entry name" value="Rrp9-like"/>
</dbReference>
<evidence type="ECO:0000256" key="2">
    <source>
        <dbReference type="ARBA" id="ARBA00022574"/>
    </source>
</evidence>
<keyword evidence="3" id="KW-0677">Repeat</keyword>
<accession>A0ABR2VJD8</accession>
<evidence type="ECO:0000256" key="1">
    <source>
        <dbReference type="ARBA" id="ARBA00004123"/>
    </source>
</evidence>
<protein>
    <submittedName>
        <fullName evidence="7">Ribosomal RNA-processing protein 9</fullName>
    </submittedName>
</protein>
<dbReference type="EMBL" id="JARVKF010000001">
    <property type="protein sequence ID" value="KAK9426555.1"/>
    <property type="molecule type" value="Genomic_DNA"/>
</dbReference>
<keyword evidence="2 5" id="KW-0853">WD repeat</keyword>
<dbReference type="Proteomes" id="UP001408356">
    <property type="component" value="Unassembled WGS sequence"/>
</dbReference>
<dbReference type="PANTHER" id="PTHR19865:SF0">
    <property type="entry name" value="U3 SMALL NUCLEOLAR RNA-INTERACTING PROTEIN 2"/>
    <property type="match status" value="1"/>
</dbReference>
<feature type="region of interest" description="Disordered" evidence="6">
    <location>
        <begin position="493"/>
        <end position="516"/>
    </location>
</feature>
<evidence type="ECO:0000256" key="5">
    <source>
        <dbReference type="PROSITE-ProRule" id="PRU00221"/>
    </source>
</evidence>
<dbReference type="PRINTS" id="PR00320">
    <property type="entry name" value="GPROTEINBRPT"/>
</dbReference>
<dbReference type="PROSITE" id="PS50294">
    <property type="entry name" value="WD_REPEATS_REGION"/>
    <property type="match status" value="1"/>
</dbReference>
<proteinExistence type="predicted"/>
<name>A0ABR2VJD8_9PEZI</name>
<dbReference type="PANTHER" id="PTHR19865">
    <property type="entry name" value="U3 SMALL NUCLEOLAR RNA INTERACTING PROTEIN 2"/>
    <property type="match status" value="1"/>
</dbReference>
<dbReference type="InterPro" id="IPR015943">
    <property type="entry name" value="WD40/YVTN_repeat-like_dom_sf"/>
</dbReference>
<dbReference type="InterPro" id="IPR001680">
    <property type="entry name" value="WD40_rpt"/>
</dbReference>
<dbReference type="InterPro" id="IPR019775">
    <property type="entry name" value="WD40_repeat_CS"/>
</dbReference>
<comment type="subcellular location">
    <subcellularLocation>
        <location evidence="1">Nucleus</location>
    </subcellularLocation>
</comment>
<keyword evidence="4" id="KW-0539">Nucleus</keyword>
<dbReference type="SUPFAM" id="SSF50978">
    <property type="entry name" value="WD40 repeat-like"/>
    <property type="match status" value="1"/>
</dbReference>
<dbReference type="PROSITE" id="PS50082">
    <property type="entry name" value="WD_REPEATS_2"/>
    <property type="match status" value="4"/>
</dbReference>
<organism evidence="7 8">
    <name type="scientific">Seiridium unicorne</name>
    <dbReference type="NCBI Taxonomy" id="138068"/>
    <lineage>
        <taxon>Eukaryota</taxon>
        <taxon>Fungi</taxon>
        <taxon>Dikarya</taxon>
        <taxon>Ascomycota</taxon>
        <taxon>Pezizomycotina</taxon>
        <taxon>Sordariomycetes</taxon>
        <taxon>Xylariomycetidae</taxon>
        <taxon>Amphisphaeriales</taxon>
        <taxon>Sporocadaceae</taxon>
        <taxon>Seiridium</taxon>
    </lineage>
</organism>
<dbReference type="InterPro" id="IPR036322">
    <property type="entry name" value="WD40_repeat_dom_sf"/>
</dbReference>
<evidence type="ECO:0000313" key="7">
    <source>
        <dbReference type="EMBL" id="KAK9426555.1"/>
    </source>
</evidence>
<dbReference type="PROSITE" id="PS00678">
    <property type="entry name" value="WD_REPEATS_1"/>
    <property type="match status" value="1"/>
</dbReference>
<feature type="compositionally biased region" description="Polar residues" evidence="6">
    <location>
        <begin position="504"/>
        <end position="516"/>
    </location>
</feature>
<evidence type="ECO:0000256" key="3">
    <source>
        <dbReference type="ARBA" id="ARBA00022737"/>
    </source>
</evidence>
<gene>
    <name evidence="7" type="ORF">SUNI508_00082</name>
</gene>